<dbReference type="RefSeq" id="WP_094217968.1">
    <property type="nucleotide sequence ID" value="NZ_MCGQ01000016.1"/>
</dbReference>
<gene>
    <name evidence="1" type="ORF">BEK98_19685</name>
</gene>
<dbReference type="OrthoDB" id="4249122at2"/>
<dbReference type="AlphaFoldDB" id="A0A233SEM5"/>
<protein>
    <submittedName>
        <fullName evidence="1">Uncharacterized protein</fullName>
    </submittedName>
</protein>
<reference evidence="1 2" key="1">
    <citation type="submission" date="2016-07" db="EMBL/GenBank/DDBJ databases">
        <title>Draft genome of Streptomyces diastatochromogenes.</title>
        <authorList>
            <person name="Podduturi R."/>
            <person name="Lukassen M.B."/>
            <person name="Clausen N."/>
            <person name="Nielsen J.L."/>
            <person name="Jorgensen N.O."/>
        </authorList>
    </citation>
    <scope>NUCLEOTIDE SEQUENCE [LARGE SCALE GENOMIC DNA]</scope>
    <source>
        <strain evidence="1 2">DSM 40608</strain>
    </source>
</reference>
<dbReference type="Proteomes" id="UP000215483">
    <property type="component" value="Unassembled WGS sequence"/>
</dbReference>
<keyword evidence="2" id="KW-1185">Reference proteome</keyword>
<proteinExistence type="predicted"/>
<sequence length="154" mass="17357">MTESALHTADVVVDPRLPRDQETLLTTALAALGFTPRVRELPRRRAAGQLVWMVLVSVPLHTFLRAVADKAATDAYRCLQEAVRALRNRSDETPRPVVLQDPDNSLRIVLEPDLPPEAYQQLLALDLAQYRLGPLHYDTAQSRWRSELDEAAPR</sequence>
<organism evidence="1 2">
    <name type="scientific">Streptomyces diastatochromogenes</name>
    <dbReference type="NCBI Taxonomy" id="42236"/>
    <lineage>
        <taxon>Bacteria</taxon>
        <taxon>Bacillati</taxon>
        <taxon>Actinomycetota</taxon>
        <taxon>Actinomycetes</taxon>
        <taxon>Kitasatosporales</taxon>
        <taxon>Streptomycetaceae</taxon>
        <taxon>Streptomyces</taxon>
    </lineage>
</organism>
<accession>A0A233SEM5</accession>
<dbReference type="EMBL" id="MCGQ01000016">
    <property type="protein sequence ID" value="OXY94104.1"/>
    <property type="molecule type" value="Genomic_DNA"/>
</dbReference>
<comment type="caution">
    <text evidence="1">The sequence shown here is derived from an EMBL/GenBank/DDBJ whole genome shotgun (WGS) entry which is preliminary data.</text>
</comment>
<evidence type="ECO:0000313" key="1">
    <source>
        <dbReference type="EMBL" id="OXY94104.1"/>
    </source>
</evidence>
<evidence type="ECO:0000313" key="2">
    <source>
        <dbReference type="Proteomes" id="UP000215483"/>
    </source>
</evidence>
<name>A0A233SEM5_STRDA</name>